<dbReference type="Gene3D" id="3.30.70.100">
    <property type="match status" value="1"/>
</dbReference>
<dbReference type="Proteomes" id="UP000283260">
    <property type="component" value="Unassembled WGS sequence"/>
</dbReference>
<feature type="domain" description="ABM" evidence="1">
    <location>
        <begin position="5"/>
        <end position="93"/>
    </location>
</feature>
<accession>A0A423JGR4</accession>
<evidence type="ECO:0000259" key="1">
    <source>
        <dbReference type="PROSITE" id="PS51725"/>
    </source>
</evidence>
<comment type="caution">
    <text evidence="2">The sequence shown here is derived from an EMBL/GenBank/DDBJ whole genome shotgun (WGS) entry which is preliminary data.</text>
</comment>
<organism evidence="2 3">
    <name type="scientific">Pseudomonas frederiksbergensis</name>
    <dbReference type="NCBI Taxonomy" id="104087"/>
    <lineage>
        <taxon>Bacteria</taxon>
        <taxon>Pseudomonadati</taxon>
        <taxon>Pseudomonadota</taxon>
        <taxon>Gammaproteobacteria</taxon>
        <taxon>Pseudomonadales</taxon>
        <taxon>Pseudomonadaceae</taxon>
        <taxon>Pseudomonas</taxon>
    </lineage>
</organism>
<dbReference type="PANTHER" id="PTHR33336:SF3">
    <property type="entry name" value="ABM DOMAIN-CONTAINING PROTEIN"/>
    <property type="match status" value="1"/>
</dbReference>
<dbReference type="InterPro" id="IPR007138">
    <property type="entry name" value="ABM_dom"/>
</dbReference>
<dbReference type="PROSITE" id="PS51725">
    <property type="entry name" value="ABM"/>
    <property type="match status" value="1"/>
</dbReference>
<dbReference type="SUPFAM" id="SSF54909">
    <property type="entry name" value="Dimeric alpha+beta barrel"/>
    <property type="match status" value="1"/>
</dbReference>
<name>A0A423JGR4_9PSED</name>
<reference evidence="2 3" key="1">
    <citation type="submission" date="2016-10" db="EMBL/GenBank/DDBJ databases">
        <title>Comparative genome analysis of multiple Pseudomonas spp. focuses on biocontrol and plant growth promoting traits.</title>
        <authorList>
            <person name="Tao X.-Y."/>
            <person name="Taylor C.G."/>
        </authorList>
    </citation>
    <scope>NUCLEOTIDE SEQUENCE [LARGE SCALE GENOMIC DNA]</scope>
    <source>
        <strain evidence="2 3">94G2</strain>
    </source>
</reference>
<evidence type="ECO:0000313" key="3">
    <source>
        <dbReference type="Proteomes" id="UP000283260"/>
    </source>
</evidence>
<dbReference type="GO" id="GO:0003824">
    <property type="term" value="F:catalytic activity"/>
    <property type="evidence" value="ECO:0007669"/>
    <property type="project" value="TreeGrafter"/>
</dbReference>
<evidence type="ECO:0000313" key="2">
    <source>
        <dbReference type="EMBL" id="RON36884.1"/>
    </source>
</evidence>
<dbReference type="InterPro" id="IPR011008">
    <property type="entry name" value="Dimeric_a/b-barrel"/>
</dbReference>
<protein>
    <recommendedName>
        <fullName evidence="1">ABM domain-containing protein</fullName>
    </recommendedName>
</protein>
<dbReference type="InterPro" id="IPR050744">
    <property type="entry name" value="AI-2_Isomerase_LsrG"/>
</dbReference>
<gene>
    <name evidence="2" type="ORF">BK661_00490</name>
</gene>
<proteinExistence type="predicted"/>
<sequence length="97" mass="11080">MHGSLVIIARARAKEGFEEQMINAQKALVSVTREEPGCLSYELFVSNEEPGLVTFFERWESVQAWHKHMQGEAVSTFRNTAGHCIQEFELDEMHQVA</sequence>
<dbReference type="Pfam" id="PF03992">
    <property type="entry name" value="ABM"/>
    <property type="match status" value="1"/>
</dbReference>
<dbReference type="PANTHER" id="PTHR33336">
    <property type="entry name" value="QUINOL MONOOXYGENASE YGIN-RELATED"/>
    <property type="match status" value="1"/>
</dbReference>
<dbReference type="EMBL" id="MOBL01000001">
    <property type="protein sequence ID" value="RON36884.1"/>
    <property type="molecule type" value="Genomic_DNA"/>
</dbReference>
<dbReference type="RefSeq" id="WP_123493901.1">
    <property type="nucleotide sequence ID" value="NZ_JBNDKA010000001.1"/>
</dbReference>
<dbReference type="AlphaFoldDB" id="A0A423JGR4"/>